<feature type="domain" description="Vacuolar protein sorting-associated protein 54 N-terminal" evidence="10">
    <location>
        <begin position="170"/>
        <end position="313"/>
    </location>
</feature>
<dbReference type="InterPro" id="IPR019515">
    <property type="entry name" value="VPS54_N"/>
</dbReference>
<accession>A0A8J5XEN1</accession>
<dbReference type="EMBL" id="JAGTXO010000010">
    <property type="protein sequence ID" value="KAG8465558.1"/>
    <property type="molecule type" value="Genomic_DNA"/>
</dbReference>
<dbReference type="GO" id="GO:0019905">
    <property type="term" value="F:syntaxin binding"/>
    <property type="evidence" value="ECO:0007669"/>
    <property type="project" value="TreeGrafter"/>
</dbReference>
<evidence type="ECO:0000256" key="2">
    <source>
        <dbReference type="ARBA" id="ARBA00009150"/>
    </source>
</evidence>
<evidence type="ECO:0000256" key="8">
    <source>
        <dbReference type="SAM" id="MobiDB-lite"/>
    </source>
</evidence>
<dbReference type="GO" id="GO:0000938">
    <property type="term" value="C:GARP complex"/>
    <property type="evidence" value="ECO:0007669"/>
    <property type="project" value="InterPro"/>
</dbReference>
<evidence type="ECO:0000313" key="11">
    <source>
        <dbReference type="EMBL" id="KAG8465558.1"/>
    </source>
</evidence>
<evidence type="ECO:0000256" key="6">
    <source>
        <dbReference type="ARBA" id="ARBA00023034"/>
    </source>
</evidence>
<dbReference type="OMA" id="QKQAVML"/>
<evidence type="ECO:0000256" key="1">
    <source>
        <dbReference type="ARBA" id="ARBA00004601"/>
    </source>
</evidence>
<dbReference type="PANTHER" id="PTHR12965">
    <property type="entry name" value="VACUOLAR PROTEIN SORTING 54"/>
    <property type="match status" value="1"/>
</dbReference>
<keyword evidence="5" id="KW-0653">Protein transport</keyword>
<dbReference type="GO" id="GO:0006896">
    <property type="term" value="P:Golgi to vacuole transport"/>
    <property type="evidence" value="ECO:0007669"/>
    <property type="project" value="TreeGrafter"/>
</dbReference>
<comment type="caution">
    <text evidence="11">The sequence shown here is derived from an EMBL/GenBank/DDBJ whole genome shotgun (WGS) entry which is preliminary data.</text>
</comment>
<feature type="domain" description="Vacuolar protein sorting-associated protein 54 C-terminal" evidence="9">
    <location>
        <begin position="726"/>
        <end position="857"/>
    </location>
</feature>
<feature type="region of interest" description="Disordered" evidence="8">
    <location>
        <begin position="1"/>
        <end position="21"/>
    </location>
</feature>
<dbReference type="GO" id="GO:0042147">
    <property type="term" value="P:retrograde transport, endosome to Golgi"/>
    <property type="evidence" value="ECO:0007669"/>
    <property type="project" value="InterPro"/>
</dbReference>
<keyword evidence="6" id="KW-0333">Golgi apparatus</keyword>
<dbReference type="PANTHER" id="PTHR12965:SF0">
    <property type="entry name" value="VACUOLAR PROTEIN SORTING-ASSOCIATED PROTEIN 54"/>
    <property type="match status" value="1"/>
</dbReference>
<evidence type="ECO:0000259" key="10">
    <source>
        <dbReference type="Pfam" id="PF10475"/>
    </source>
</evidence>
<dbReference type="Gene3D" id="6.10.250.860">
    <property type="match status" value="1"/>
</dbReference>
<feature type="region of interest" description="Disordered" evidence="8">
    <location>
        <begin position="512"/>
        <end position="549"/>
    </location>
</feature>
<feature type="region of interest" description="Disordered" evidence="8">
    <location>
        <begin position="111"/>
        <end position="131"/>
    </location>
</feature>
<proteinExistence type="inferred from homology"/>
<dbReference type="Pfam" id="PF10475">
    <property type="entry name" value="Vps54_N"/>
    <property type="match status" value="1"/>
</dbReference>
<gene>
    <name evidence="11" type="ORF">KFE25_002865</name>
</gene>
<evidence type="ECO:0000259" key="9">
    <source>
        <dbReference type="Pfam" id="PF07928"/>
    </source>
</evidence>
<evidence type="ECO:0000256" key="7">
    <source>
        <dbReference type="ARBA" id="ARBA00023054"/>
    </source>
</evidence>
<reference evidence="11" key="1">
    <citation type="submission" date="2021-05" db="EMBL/GenBank/DDBJ databases">
        <title>The genome of the haptophyte Pavlova lutheri (Diacronema luteri, Pavlovales) - a model for lipid biosynthesis in eukaryotic algae.</title>
        <authorList>
            <person name="Hulatt C.J."/>
            <person name="Posewitz M.C."/>
        </authorList>
    </citation>
    <scope>NUCLEOTIDE SEQUENCE</scope>
    <source>
        <strain evidence="11">NIVA-4/92</strain>
    </source>
</reference>
<keyword evidence="12" id="KW-1185">Reference proteome</keyword>
<dbReference type="AlphaFoldDB" id="A0A8J5XEN1"/>
<feature type="compositionally biased region" description="Low complexity" evidence="8">
    <location>
        <begin position="426"/>
        <end position="437"/>
    </location>
</feature>
<dbReference type="GO" id="GO:0015031">
    <property type="term" value="P:protein transport"/>
    <property type="evidence" value="ECO:0007669"/>
    <property type="project" value="UniProtKB-KW"/>
</dbReference>
<name>A0A8J5XEN1_DIALT</name>
<evidence type="ECO:0000256" key="3">
    <source>
        <dbReference type="ARBA" id="ARBA00017665"/>
    </source>
</evidence>
<keyword evidence="7" id="KW-0175">Coiled coil</keyword>
<dbReference type="Proteomes" id="UP000751190">
    <property type="component" value="Unassembled WGS sequence"/>
</dbReference>
<feature type="region of interest" description="Disordered" evidence="8">
    <location>
        <begin position="65"/>
        <end position="84"/>
    </location>
</feature>
<sequence length="976" mass="103092">MSAPAQDPRTPAPVVRGDSDASVRQQLLTPTHHVTAIQNNPRTSIFSMIGGDEYESWYELAADLTSPSSSSATGPIDLTTPEGRAHAEASVSEFSRYLKLIGEPYDELAANRRGPLGSHSDEPAASRAEPVSMEEVPKLVFDAGFRLEAPETFAFFSPEGTPASTMVLQERLTHYLDLVEVNLLHAVSTRSDDFYTALESWQELTALVRAGVEQIGHLRATVGAIDARLARTALRLPYLCRQRSNQLRLYRQLSLIATIRTAQPTIQALLSSEDYVGALELISSTQAVLRGELGGVRCFMHLDEELAQTASNLTGIMVQEFMSAMSEGVARAIAAGGGERGSARSGAELDAVRAKVLPLLIGLLRQRALVGGLGTLFDTLRAEVKSTVKARVAELLDAHGHETGCSGGGAGGGDDDDDVAPQPLRAASDAPRAAAVAKPHGGPHGDPLFRAAHPGAADERGAGGGKSIAERLCALSTPAFLCVLSGVARSLLQILGKAELVSAALNEALARRQADRDSRAPRAAPPHPAQQRAADSGGANGEGAHGDEGAKGAAYTAALNGRGGGSAEAAAAEAAASAADADAHARAECDQRLGGLCEAAAERYAKLLSVRAEVHVRLPLAQLVDTHRASVSFASAIEGLASAGASAPVHSTLAAQARAFADTAHEATKHKLQSTLDCERWSQADVPLRFQLIADAVVRHSWLSARELEAQTAGRTPASSLVVGGHSFRVVGVALLLVELLGGYVQLVGHFPEIAMHLLPQLAELLATFNARSFQLVLGAGAIEKVGLHRISSKVLALLSQSLGVVIALMPHLRASIALHLPTQQHAMLAQLDRIVHDLREHQRKVFSKLVSIMLDRVDNSESMHASLSGSVLVMPGQPSPYMAELVKDAQSLHRVLSPILTREQLDNVYAQILGGFDAKLVAIYTAAGSAEAAVAHRITTDIAHLITAMMQLQPDSTQLCCPQLAKFAQHIASRT</sequence>
<protein>
    <recommendedName>
        <fullName evidence="3">Vacuolar protein sorting-associated protein 54</fullName>
    </recommendedName>
</protein>
<dbReference type="InterPro" id="IPR039745">
    <property type="entry name" value="Vps54"/>
</dbReference>
<evidence type="ECO:0000313" key="12">
    <source>
        <dbReference type="Proteomes" id="UP000751190"/>
    </source>
</evidence>
<comment type="subcellular location">
    <subcellularLocation>
        <location evidence="1">Golgi apparatus</location>
        <location evidence="1">trans-Golgi network</location>
    </subcellularLocation>
</comment>
<dbReference type="InterPro" id="IPR012501">
    <property type="entry name" value="Vps54_C"/>
</dbReference>
<organism evidence="11 12">
    <name type="scientific">Diacronema lutheri</name>
    <name type="common">Unicellular marine alga</name>
    <name type="synonym">Monochrysis lutheri</name>
    <dbReference type="NCBI Taxonomy" id="2081491"/>
    <lineage>
        <taxon>Eukaryota</taxon>
        <taxon>Haptista</taxon>
        <taxon>Haptophyta</taxon>
        <taxon>Pavlovophyceae</taxon>
        <taxon>Pavlovales</taxon>
        <taxon>Pavlovaceae</taxon>
        <taxon>Diacronema</taxon>
    </lineage>
</organism>
<dbReference type="OrthoDB" id="10259024at2759"/>
<dbReference type="GO" id="GO:0005829">
    <property type="term" value="C:cytosol"/>
    <property type="evidence" value="ECO:0007669"/>
    <property type="project" value="GOC"/>
</dbReference>
<keyword evidence="4" id="KW-0813">Transport</keyword>
<evidence type="ECO:0000256" key="4">
    <source>
        <dbReference type="ARBA" id="ARBA00022448"/>
    </source>
</evidence>
<feature type="region of interest" description="Disordered" evidence="8">
    <location>
        <begin position="404"/>
        <end position="463"/>
    </location>
</feature>
<dbReference type="Pfam" id="PF07928">
    <property type="entry name" value="Vps54"/>
    <property type="match status" value="1"/>
</dbReference>
<evidence type="ECO:0000256" key="5">
    <source>
        <dbReference type="ARBA" id="ARBA00022927"/>
    </source>
</evidence>
<comment type="similarity">
    <text evidence="2">Belongs to the VPS54 family.</text>
</comment>